<sequence length="359" mass="36502">MVRRQGTRAHRDAPALRFLLLCLAGWTAFRLAANWNPAAPEPPLMPARAWATPAIAGPAQASVRPRRRTLAIGMLASSAAAGRRVDGPGRHAPGPAPTSGLPASSPGRASSAAVPGPAPSWRGPHDFPPTAGPASGGPFWMRRDLSGWSASAWAFVRSGAGAAPEAIAAVGQIGGSQAGLRIAYGLGRDGRARAYGRATVALDRPRQREFAAGIAFAPVPALPVDIAVEQRVAAGSEGRTALAAMAFGGVGDVALPAGFRLEAYAQAGVVGAQRLDGFADGAVVVDHRIGSNPSLPFSVGALAAGAVQPGAARLDVGPRLTLRLPRLAKGSRIAIDWRQRIAGDAVPGSGVAVTLAADF</sequence>
<reference evidence="2 3" key="1">
    <citation type="submission" date="2017-06" db="EMBL/GenBank/DDBJ databases">
        <authorList>
            <person name="Kim H.J."/>
            <person name="Triplett B.A."/>
        </authorList>
    </citation>
    <scope>NUCLEOTIDE SEQUENCE [LARGE SCALE GENOMIC DNA]</scope>
    <source>
        <strain evidence="2 3">DS15</strain>
    </source>
</reference>
<evidence type="ECO:0000256" key="1">
    <source>
        <dbReference type="SAM" id="MobiDB-lite"/>
    </source>
</evidence>
<name>A0A239GDB8_9SPHN</name>
<feature type="compositionally biased region" description="Low complexity" evidence="1">
    <location>
        <begin position="99"/>
        <end position="115"/>
    </location>
</feature>
<dbReference type="Proteomes" id="UP000198339">
    <property type="component" value="Unassembled WGS sequence"/>
</dbReference>
<dbReference type="AlphaFoldDB" id="A0A239GDB8"/>
<dbReference type="RefSeq" id="WP_089215225.1">
    <property type="nucleotide sequence ID" value="NZ_FZPA01000003.1"/>
</dbReference>
<gene>
    <name evidence="2" type="ORF">SAMN06295955_103145</name>
</gene>
<accession>A0A239GDB8</accession>
<protein>
    <submittedName>
        <fullName evidence="2">Uncharacterized protein</fullName>
    </submittedName>
</protein>
<proteinExistence type="predicted"/>
<evidence type="ECO:0000313" key="3">
    <source>
        <dbReference type="Proteomes" id="UP000198339"/>
    </source>
</evidence>
<dbReference type="EMBL" id="FZPA01000003">
    <property type="protein sequence ID" value="SNS67157.1"/>
    <property type="molecule type" value="Genomic_DNA"/>
</dbReference>
<keyword evidence="3" id="KW-1185">Reference proteome</keyword>
<feature type="region of interest" description="Disordered" evidence="1">
    <location>
        <begin position="81"/>
        <end position="135"/>
    </location>
</feature>
<organism evidence="2 3">
    <name type="scientific">Sphingopyxis indica</name>
    <dbReference type="NCBI Taxonomy" id="436663"/>
    <lineage>
        <taxon>Bacteria</taxon>
        <taxon>Pseudomonadati</taxon>
        <taxon>Pseudomonadota</taxon>
        <taxon>Alphaproteobacteria</taxon>
        <taxon>Sphingomonadales</taxon>
        <taxon>Sphingomonadaceae</taxon>
        <taxon>Sphingopyxis</taxon>
    </lineage>
</organism>
<dbReference type="OrthoDB" id="7427399at2"/>
<evidence type="ECO:0000313" key="2">
    <source>
        <dbReference type="EMBL" id="SNS67157.1"/>
    </source>
</evidence>